<evidence type="ECO:0000259" key="5">
    <source>
        <dbReference type="PROSITE" id="PS51719"/>
    </source>
</evidence>
<evidence type="ECO:0000256" key="4">
    <source>
        <dbReference type="SAM" id="MobiDB-lite"/>
    </source>
</evidence>
<evidence type="ECO:0000313" key="6">
    <source>
        <dbReference type="EMBL" id="KAF9586565.1"/>
    </source>
</evidence>
<dbReference type="InterPro" id="IPR030379">
    <property type="entry name" value="G_SEPTIN_dom"/>
</dbReference>
<name>A0A9P6G5G7_9FUNG</name>
<feature type="domain" description="Septin-type G" evidence="5">
    <location>
        <begin position="83"/>
        <end position="349"/>
    </location>
</feature>
<keyword evidence="7" id="KW-1185">Reference proteome</keyword>
<reference evidence="6" key="1">
    <citation type="journal article" date="2020" name="Fungal Divers.">
        <title>Resolving the Mortierellaceae phylogeny through synthesis of multi-gene phylogenetics and phylogenomics.</title>
        <authorList>
            <person name="Vandepol N."/>
            <person name="Liber J."/>
            <person name="Desiro A."/>
            <person name="Na H."/>
            <person name="Kennedy M."/>
            <person name="Barry K."/>
            <person name="Grigoriev I.V."/>
            <person name="Miller A.N."/>
            <person name="O'Donnell K."/>
            <person name="Stajich J.E."/>
            <person name="Bonito G."/>
        </authorList>
    </citation>
    <scope>NUCLEOTIDE SEQUENCE</scope>
    <source>
        <strain evidence="6">KOD1015</strain>
    </source>
</reference>
<dbReference type="PIRSF" id="PIRSF006698">
    <property type="entry name" value="Septin"/>
    <property type="match status" value="1"/>
</dbReference>
<proteinExistence type="inferred from homology"/>
<dbReference type="GO" id="GO:0005525">
    <property type="term" value="F:GTP binding"/>
    <property type="evidence" value="ECO:0007669"/>
    <property type="project" value="UniProtKB-KW"/>
</dbReference>
<dbReference type="EMBL" id="JAABOA010000017">
    <property type="protein sequence ID" value="KAF9586565.1"/>
    <property type="molecule type" value="Genomic_DNA"/>
</dbReference>
<keyword evidence="2 3" id="KW-0342">GTP-binding</keyword>
<protein>
    <submittedName>
        <fullName evidence="6">Septin-10</fullName>
    </submittedName>
</protein>
<dbReference type="GO" id="GO:0005938">
    <property type="term" value="C:cell cortex"/>
    <property type="evidence" value="ECO:0007669"/>
    <property type="project" value="UniProtKB-ARBA"/>
</dbReference>
<dbReference type="InterPro" id="IPR016491">
    <property type="entry name" value="Septin"/>
</dbReference>
<comment type="similarity">
    <text evidence="3">Belongs to the TRAFAC class TrmE-Era-EngA-EngB-Septin-like GTPase superfamily. Septin GTPase family.</text>
</comment>
<dbReference type="PROSITE" id="PS51719">
    <property type="entry name" value="G_SEPTIN"/>
    <property type="match status" value="1"/>
</dbReference>
<dbReference type="Proteomes" id="UP000780801">
    <property type="component" value="Unassembled WGS sequence"/>
</dbReference>
<keyword evidence="1 3" id="KW-0547">Nucleotide-binding</keyword>
<accession>A0A9P6G5G7</accession>
<dbReference type="InterPro" id="IPR027417">
    <property type="entry name" value="P-loop_NTPase"/>
</dbReference>
<evidence type="ECO:0000256" key="3">
    <source>
        <dbReference type="RuleBase" id="RU004560"/>
    </source>
</evidence>
<dbReference type="AlphaFoldDB" id="A0A9P6G5G7"/>
<dbReference type="Pfam" id="PF00735">
    <property type="entry name" value="Septin"/>
    <property type="match status" value="1"/>
</dbReference>
<gene>
    <name evidence="6" type="primary">SEPT10</name>
    <name evidence="6" type="ORF">BGW38_002082</name>
</gene>
<feature type="region of interest" description="Disordered" evidence="4">
    <location>
        <begin position="436"/>
        <end position="469"/>
    </location>
</feature>
<evidence type="ECO:0000256" key="2">
    <source>
        <dbReference type="ARBA" id="ARBA00023134"/>
    </source>
</evidence>
<dbReference type="CDD" id="cd01850">
    <property type="entry name" value="CDC_Septin"/>
    <property type="match status" value="1"/>
</dbReference>
<dbReference type="GO" id="GO:0032156">
    <property type="term" value="C:septin cytoskeleton"/>
    <property type="evidence" value="ECO:0007669"/>
    <property type="project" value="UniProtKB-ARBA"/>
</dbReference>
<dbReference type="OrthoDB" id="416553at2759"/>
<evidence type="ECO:0000256" key="1">
    <source>
        <dbReference type="ARBA" id="ARBA00022741"/>
    </source>
</evidence>
<dbReference type="SUPFAM" id="SSF52540">
    <property type="entry name" value="P-loop containing nucleoside triphosphate hydrolases"/>
    <property type="match status" value="1"/>
</dbReference>
<sequence length="469" mass="53043">MPLLESDRISHLSPLPPDPRLQYAFANQMTYGSDLLQEFAHQHNGQFPDPGPWKHAQTRPLELSGSLGLDALPSQHSSKVKRSTFALNLMVVGESGLGKTTFMNTLFNTDLKEEILPKNTKSTQTVSIEPSYYELAEGSVTLNLCVVDTPGFGDELNREHNLAPIIKYINQQYEEYMTAERHKGFRSRIPDTRIHALLYFIGPNGHGLKEHDAMALETLSQIVNVIPIVAKADTMTSDEKKAFKSILLQDFEDHGIKTFPSSYPDEVDGAEELLQHVPFCVIGSDTVAMIENRVTRCRTYRWGVVEVENTDHSDFVYLRELLMSTCLHDLVESTHRIHYHQHRAQALRPLNRPPSIMECDDTYEAQIEGTQQQTKLDMERREEAIRQSFVQTVHKKEVELKTREETLNSKKAEMAAELDQARQQIEANKRELEEMIASMQAAQGGGSNSGSTSRNGTLTKTPSKFFKAK</sequence>
<dbReference type="PANTHER" id="PTHR18884">
    <property type="entry name" value="SEPTIN"/>
    <property type="match status" value="1"/>
</dbReference>
<evidence type="ECO:0000313" key="7">
    <source>
        <dbReference type="Proteomes" id="UP000780801"/>
    </source>
</evidence>
<organism evidence="6 7">
    <name type="scientific">Lunasporangiospora selenospora</name>
    <dbReference type="NCBI Taxonomy" id="979761"/>
    <lineage>
        <taxon>Eukaryota</taxon>
        <taxon>Fungi</taxon>
        <taxon>Fungi incertae sedis</taxon>
        <taxon>Mucoromycota</taxon>
        <taxon>Mortierellomycotina</taxon>
        <taxon>Mortierellomycetes</taxon>
        <taxon>Mortierellales</taxon>
        <taxon>Mortierellaceae</taxon>
        <taxon>Lunasporangiospora</taxon>
    </lineage>
</organism>
<comment type="caution">
    <text evidence="6">The sequence shown here is derived from an EMBL/GenBank/DDBJ whole genome shotgun (WGS) entry which is preliminary data.</text>
</comment>
<dbReference type="Gene3D" id="3.40.50.300">
    <property type="entry name" value="P-loop containing nucleotide triphosphate hydrolases"/>
    <property type="match status" value="1"/>
</dbReference>